<keyword evidence="2" id="KW-1185">Reference proteome</keyword>
<proteinExistence type="predicted"/>
<dbReference type="AlphaFoldDB" id="A0A518GLN7"/>
<dbReference type="KEGG" id="peh:Spb1_14840"/>
<evidence type="ECO:0000313" key="1">
    <source>
        <dbReference type="EMBL" id="QDV29572.1"/>
    </source>
</evidence>
<dbReference type="Proteomes" id="UP000315349">
    <property type="component" value="Chromosome"/>
</dbReference>
<dbReference type="EMBL" id="CP036299">
    <property type="protein sequence ID" value="QDV29572.1"/>
    <property type="molecule type" value="Genomic_DNA"/>
</dbReference>
<sequence>MGPLMVLSTHSPRHDRMSRAELFDDKGLIRSMNSDHRLMGSFVRCYLSWLVLILLVPSMAAWHRSLQLILCSELPPENENKPIKRTLQDVDKINLIIILLNT</sequence>
<evidence type="ECO:0000313" key="2">
    <source>
        <dbReference type="Proteomes" id="UP000315349"/>
    </source>
</evidence>
<organism evidence="1 2">
    <name type="scientific">Planctopirus ephydatiae</name>
    <dbReference type="NCBI Taxonomy" id="2528019"/>
    <lineage>
        <taxon>Bacteria</taxon>
        <taxon>Pseudomonadati</taxon>
        <taxon>Planctomycetota</taxon>
        <taxon>Planctomycetia</taxon>
        <taxon>Planctomycetales</taxon>
        <taxon>Planctomycetaceae</taxon>
        <taxon>Planctopirus</taxon>
    </lineage>
</organism>
<accession>A0A518GLN7</accession>
<gene>
    <name evidence="1" type="ORF">Spb1_14840</name>
</gene>
<protein>
    <submittedName>
        <fullName evidence="1">Uncharacterized protein</fullName>
    </submittedName>
</protein>
<reference evidence="1 2" key="1">
    <citation type="submission" date="2019-02" db="EMBL/GenBank/DDBJ databases">
        <title>Deep-cultivation of Planctomycetes and their phenomic and genomic characterization uncovers novel biology.</title>
        <authorList>
            <person name="Wiegand S."/>
            <person name="Jogler M."/>
            <person name="Boedeker C."/>
            <person name="Pinto D."/>
            <person name="Vollmers J."/>
            <person name="Rivas-Marin E."/>
            <person name="Kohn T."/>
            <person name="Peeters S.H."/>
            <person name="Heuer A."/>
            <person name="Rast P."/>
            <person name="Oberbeckmann S."/>
            <person name="Bunk B."/>
            <person name="Jeske O."/>
            <person name="Meyerdierks A."/>
            <person name="Storesund J.E."/>
            <person name="Kallscheuer N."/>
            <person name="Luecker S."/>
            <person name="Lage O.M."/>
            <person name="Pohl T."/>
            <person name="Merkel B.J."/>
            <person name="Hornburger P."/>
            <person name="Mueller R.-W."/>
            <person name="Bruemmer F."/>
            <person name="Labrenz M."/>
            <person name="Spormann A.M."/>
            <person name="Op den Camp H."/>
            <person name="Overmann J."/>
            <person name="Amann R."/>
            <person name="Jetten M.S.M."/>
            <person name="Mascher T."/>
            <person name="Medema M.H."/>
            <person name="Devos D.P."/>
            <person name="Kaster A.-K."/>
            <person name="Ovreas L."/>
            <person name="Rohde M."/>
            <person name="Galperin M.Y."/>
            <person name="Jogler C."/>
        </authorList>
    </citation>
    <scope>NUCLEOTIDE SEQUENCE [LARGE SCALE GENOMIC DNA]</scope>
    <source>
        <strain evidence="1 2">Spb1</strain>
    </source>
</reference>
<name>A0A518GLN7_9PLAN</name>